<dbReference type="Pfam" id="PF14838">
    <property type="entry name" value="INTS5_C"/>
    <property type="match status" value="1"/>
</dbReference>
<dbReference type="InterPro" id="IPR008948">
    <property type="entry name" value="L-Aspartase-like"/>
</dbReference>
<evidence type="ECO:0000256" key="1">
    <source>
        <dbReference type="ARBA" id="ARBA00009084"/>
    </source>
</evidence>
<reference evidence="8" key="1">
    <citation type="journal article" date="2014" name="Nat. Genet.">
        <title>Genome and transcriptome of the porcine whipworm Trichuris suis.</title>
        <authorList>
            <person name="Jex A.R."/>
            <person name="Nejsum P."/>
            <person name="Schwarz E.M."/>
            <person name="Hu L."/>
            <person name="Young N.D."/>
            <person name="Hall R.S."/>
            <person name="Korhonen P.K."/>
            <person name="Liao S."/>
            <person name="Thamsborg S."/>
            <person name="Xia J."/>
            <person name="Xu P."/>
            <person name="Wang S."/>
            <person name="Scheerlinck J.P."/>
            <person name="Hofmann A."/>
            <person name="Sternberg P.W."/>
            <person name="Wang J."/>
            <person name="Gasser R.B."/>
        </authorList>
    </citation>
    <scope>NUCLEOTIDE SEQUENCE [LARGE SCALE GENOMIC DNA]</scope>
    <source>
        <strain evidence="8">DCEP-RM93F</strain>
    </source>
</reference>
<dbReference type="PROSITE" id="PS00163">
    <property type="entry name" value="FUMARATE_LYASES"/>
    <property type="match status" value="1"/>
</dbReference>
<dbReference type="InterPro" id="IPR024083">
    <property type="entry name" value="Fumarase/histidase_N"/>
</dbReference>
<organism evidence="8">
    <name type="scientific">Trichuris suis</name>
    <name type="common">pig whipworm</name>
    <dbReference type="NCBI Taxonomy" id="68888"/>
    <lineage>
        <taxon>Eukaryota</taxon>
        <taxon>Metazoa</taxon>
        <taxon>Ecdysozoa</taxon>
        <taxon>Nematoda</taxon>
        <taxon>Enoplea</taxon>
        <taxon>Dorylaimia</taxon>
        <taxon>Trichinellida</taxon>
        <taxon>Trichuridae</taxon>
        <taxon>Trichuris</taxon>
    </lineage>
</organism>
<dbReference type="EMBL" id="KL367546">
    <property type="protein sequence ID" value="KFD64966.1"/>
    <property type="molecule type" value="Genomic_DNA"/>
</dbReference>
<dbReference type="NCBIfam" id="TIGR00979">
    <property type="entry name" value="fumC_II"/>
    <property type="match status" value="1"/>
</dbReference>
<feature type="domain" description="Fumarate lyase N-terminal" evidence="4">
    <location>
        <begin position="999"/>
        <end position="1330"/>
    </location>
</feature>
<dbReference type="FunFam" id="1.10.40.30:FF:000002">
    <property type="entry name" value="Fumarate hydratase class II"/>
    <property type="match status" value="1"/>
</dbReference>
<dbReference type="FunFam" id="1.20.200.10:FF:000001">
    <property type="entry name" value="Fumarate hydratase, mitochondrial"/>
    <property type="match status" value="1"/>
</dbReference>
<evidence type="ECO:0000259" key="5">
    <source>
        <dbReference type="Pfam" id="PF10415"/>
    </source>
</evidence>
<dbReference type="HAMAP" id="MF_00743">
    <property type="entry name" value="FumaraseC"/>
    <property type="match status" value="1"/>
</dbReference>
<dbReference type="InterPro" id="IPR029444">
    <property type="entry name" value="INTS5_C"/>
</dbReference>
<dbReference type="EC" id="4.2.1.2" evidence="2"/>
<accession>A0A085N670</accession>
<dbReference type="InterPro" id="IPR018951">
    <property type="entry name" value="Fumarase_C_C"/>
</dbReference>
<dbReference type="Pfam" id="PF14837">
    <property type="entry name" value="INTS5_N"/>
    <property type="match status" value="1"/>
</dbReference>
<dbReference type="GO" id="GO:0006106">
    <property type="term" value="P:fumarate metabolic process"/>
    <property type="evidence" value="ECO:0007669"/>
    <property type="project" value="InterPro"/>
</dbReference>
<feature type="domain" description="Fumarase C C-terminal" evidence="5">
    <location>
        <begin position="1396"/>
        <end position="1448"/>
    </location>
</feature>
<dbReference type="InterPro" id="IPR020557">
    <property type="entry name" value="Fumarate_lyase_CS"/>
</dbReference>
<dbReference type="Gene3D" id="1.20.200.10">
    <property type="entry name" value="Fumarase/aspartase (Central domain)"/>
    <property type="match status" value="1"/>
</dbReference>
<dbReference type="GO" id="GO:0006099">
    <property type="term" value="P:tricarboxylic acid cycle"/>
    <property type="evidence" value="ECO:0007669"/>
    <property type="project" value="UniProtKB-UniPathway"/>
</dbReference>
<dbReference type="InterPro" id="IPR022761">
    <property type="entry name" value="Fumarate_lyase_N"/>
</dbReference>
<dbReference type="Pfam" id="PF10415">
    <property type="entry name" value="FumaraseC_C"/>
    <property type="match status" value="1"/>
</dbReference>
<dbReference type="GO" id="GO:0006108">
    <property type="term" value="P:malate metabolic process"/>
    <property type="evidence" value="ECO:0007669"/>
    <property type="project" value="TreeGrafter"/>
</dbReference>
<keyword evidence="3" id="KW-0456">Lyase</keyword>
<dbReference type="GO" id="GO:0004333">
    <property type="term" value="F:fumarate hydratase activity"/>
    <property type="evidence" value="ECO:0007669"/>
    <property type="project" value="UniProtKB-EC"/>
</dbReference>
<feature type="domain" description="Integrator complex subunit 5 C-terminal" evidence="7">
    <location>
        <begin position="248"/>
        <end position="933"/>
    </location>
</feature>
<evidence type="ECO:0000259" key="6">
    <source>
        <dbReference type="Pfam" id="PF14837"/>
    </source>
</evidence>
<dbReference type="CDD" id="cd01362">
    <property type="entry name" value="Fumarase_classII"/>
    <property type="match status" value="1"/>
</dbReference>
<dbReference type="PRINTS" id="PR00149">
    <property type="entry name" value="FUMRATELYASE"/>
</dbReference>
<dbReference type="PANTHER" id="PTHR11444:SF1">
    <property type="entry name" value="FUMARATE HYDRATASE, MITOCHONDRIAL"/>
    <property type="match status" value="1"/>
</dbReference>
<evidence type="ECO:0000256" key="3">
    <source>
        <dbReference type="ARBA" id="ARBA00023239"/>
    </source>
</evidence>
<dbReference type="GO" id="GO:0005739">
    <property type="term" value="C:mitochondrion"/>
    <property type="evidence" value="ECO:0007669"/>
    <property type="project" value="TreeGrafter"/>
</dbReference>
<evidence type="ECO:0000256" key="2">
    <source>
        <dbReference type="ARBA" id="ARBA00012921"/>
    </source>
</evidence>
<sequence length="1459" mass="161638">MTANAELCRTHFAKFLSVATINVTSRPASASLWSQCSFDELTDSPIFLFKNLPASRSAVLEFVANLIHENVGFFLRRVDNPNFTYNVGFVEEAVQELCGTFEDFVRKQPFFMKTLSKWVVDNLAELSKSGQSRIPMSSASPMELTRIYTTCSSSKRLLDLLGFCVSRTLESDVEKCVSLLLDLWNACGNFSDWIMKYLSITFSDDALKHLLKVGLNDFCTYVNGILENLRSGNSAAVTQGHEQYLKEKLAAISSMLGMAARQQSSDFRQLISSVFTECCQPSHSKRHMYYVPFFFRLIAANSDIANVALVEIARSATLENLNVLRKSLLSVPVWAATAESSLTGAFINIAASLNFETASLVYDKLLNFAFELPATGGDESLAHLQKQCVTLTESNLDAISLSVLEQPVVILSKFPLLMRIASSRQLLFKSLFSSNEQRRICMFKAVYLICLIKGRLATAEYLGYILCFAETEEQLHLFTELCAVTAGLQSGALHYLIAELSFYVGKASEIGTFSWKRCAENILSLLKEEKTIDPDTSVDFVRMSENLLKNYKRVLENLLPLYLIPDTEDVVSDILETLGLPGQQQPGELAQMVKLFVATIFNVMRKFDEDVQPKLMGACTVMGSCVVALVREQEAYAREVLFHCLLSYALADDSPLRVAPRKELLENVDCSILKQNLLLSDLKYRNRSVHCGTLRRRQVVPHFLGNNTTVVLARRLCFVHVIDELCRSVDSSVDGLYDVTMCRRLAVLLVETVCPDLVDARHHWEDWSSAKICIEKYIKIRKAVDTCPFVYDLMLIAAEAYPCLWFCLPILKALLATTVVRLESAANKSDPISSDVSAALDRWFYLAAKGRILPQLLNNVIDVCQRVTNIEACHIMRDVWRYLNEHAPKLSELQEYYQNVLNKVDNLQPLSDSDPNPYLVSSRLVIQKNIEKLGCLHRGLFSAKNASTQMFVHVRSLPKHCIYRAAMSTFRVFGGANVLARCRYATMAANYRVERDTFGELKVPADKYYGAQTARSLMNFEIGGPSERMPLPVIHAFGILKKAAAIVNKEKGLDPKLAEAIVKACDEVTAGKLDDHFPLVIWQTGSGTQTNMNVNEVISNRAIEILGGQLGSKTPVHPNDHVNMAQSSNDTFPTAMHISTAIEIDQTLLPSLKKLLSALQSKAKEFSGIVKIGRTHTQDAVPLSLGQEFSGYAKQIESGIERINATLPHLYELALGGTAVGTGLNTYKGFAEKSAAEIAKLTGLPFKTAPNKFEALATHDTMVEVHGALNTIACSMMKIANDIRFLGSGPRSGLGELILPENEPGSSIMPGKVNPTQCEAVTMVAAQVMGNQVAVSVGGSNGHFELNVFKPVMVANVLQSIRLIADSARSFAKNCVIGIKANDERINKLMKESLMLVTALNPHIGYDKAAKIAKLAHKDGTTLKEAALKLGFLSAEQFDEWVKPEQMLGPKHIELVNED</sequence>
<dbReference type="Pfam" id="PF00206">
    <property type="entry name" value="Lyase_1"/>
    <property type="match status" value="1"/>
</dbReference>
<dbReference type="InterPro" id="IPR000362">
    <property type="entry name" value="Fumarate_lyase_fam"/>
</dbReference>
<dbReference type="InterPro" id="IPR029445">
    <property type="entry name" value="INTS5_N"/>
</dbReference>
<dbReference type="Gene3D" id="1.10.275.10">
    <property type="entry name" value="Fumarase/aspartase (N-terminal domain)"/>
    <property type="match status" value="1"/>
</dbReference>
<gene>
    <name evidence="8" type="ORF">M514_11547</name>
</gene>
<comment type="similarity">
    <text evidence="1">Belongs to the class-II fumarase/aspartase family. Fumarase subfamily.</text>
</comment>
<dbReference type="Proteomes" id="UP000030758">
    <property type="component" value="Unassembled WGS sequence"/>
</dbReference>
<dbReference type="InterPro" id="IPR005677">
    <property type="entry name" value="Fum_hydII"/>
</dbReference>
<dbReference type="UniPathway" id="UPA00223">
    <property type="reaction ID" value="UER01007"/>
</dbReference>
<name>A0A085N670_9BILA</name>
<dbReference type="FunFam" id="1.10.275.10:FF:000001">
    <property type="entry name" value="Fumarate hydratase, mitochondrial"/>
    <property type="match status" value="1"/>
</dbReference>
<dbReference type="Gene3D" id="1.10.40.30">
    <property type="entry name" value="Fumarase/aspartase (C-terminal domain)"/>
    <property type="match status" value="1"/>
</dbReference>
<evidence type="ECO:0000259" key="7">
    <source>
        <dbReference type="Pfam" id="PF14838"/>
    </source>
</evidence>
<feature type="domain" description="Integrator complex subunit 5 N-terminal" evidence="6">
    <location>
        <begin position="34"/>
        <end position="220"/>
    </location>
</feature>
<protein>
    <recommendedName>
        <fullName evidence="2">fumarate hydratase</fullName>
        <ecNumber evidence="2">4.2.1.2</ecNumber>
    </recommendedName>
</protein>
<dbReference type="PANTHER" id="PTHR11444">
    <property type="entry name" value="ASPARTATEAMMONIA/ARGININOSUCCINATE/ADENYLOSUCCINATE LYASE"/>
    <property type="match status" value="1"/>
</dbReference>
<evidence type="ECO:0000313" key="8">
    <source>
        <dbReference type="EMBL" id="KFD64966.1"/>
    </source>
</evidence>
<dbReference type="SUPFAM" id="SSF48557">
    <property type="entry name" value="L-aspartase-like"/>
    <property type="match status" value="1"/>
</dbReference>
<proteinExistence type="inferred from homology"/>
<dbReference type="NCBIfam" id="NF008909">
    <property type="entry name" value="PRK12273.1"/>
    <property type="match status" value="1"/>
</dbReference>
<evidence type="ECO:0000259" key="4">
    <source>
        <dbReference type="Pfam" id="PF00206"/>
    </source>
</evidence>